<gene>
    <name evidence="2" type="ORF">SD77_3218</name>
</gene>
<dbReference type="Gene3D" id="3.40.50.1820">
    <property type="entry name" value="alpha/beta hydrolase"/>
    <property type="match status" value="1"/>
</dbReference>
<dbReference type="PRINTS" id="PR00111">
    <property type="entry name" value="ABHYDROLASE"/>
</dbReference>
<name>A0ABR5AX77_BACBA</name>
<dbReference type="PANTHER" id="PTHR43194:SF2">
    <property type="entry name" value="PEROXISOMAL MEMBRANE PROTEIN LPX1"/>
    <property type="match status" value="1"/>
</dbReference>
<comment type="caution">
    <text evidence="2">The sequence shown here is derived from an EMBL/GenBank/DDBJ whole genome shotgun (WGS) entry which is preliminary data.</text>
</comment>
<evidence type="ECO:0000313" key="3">
    <source>
        <dbReference type="Proteomes" id="UP000031982"/>
    </source>
</evidence>
<protein>
    <submittedName>
        <fullName evidence="2">Carboxylesterase</fullName>
    </submittedName>
</protein>
<organism evidence="2 3">
    <name type="scientific">Bacillus badius</name>
    <dbReference type="NCBI Taxonomy" id="1455"/>
    <lineage>
        <taxon>Bacteria</taxon>
        <taxon>Bacillati</taxon>
        <taxon>Bacillota</taxon>
        <taxon>Bacilli</taxon>
        <taxon>Bacillales</taxon>
        <taxon>Bacillaceae</taxon>
        <taxon>Pseudobacillus</taxon>
    </lineage>
</organism>
<dbReference type="InterPro" id="IPR050228">
    <property type="entry name" value="Carboxylesterase_BioH"/>
</dbReference>
<accession>A0ABR5AX77</accession>
<keyword evidence="3" id="KW-1185">Reference proteome</keyword>
<sequence length="305" mass="34099">MESSVTVDKKGKKMKKQSIYKSDQGKQLILQQYEQYLQAFPLHITRDYVPTRFGRTHVLRMGKEDGKPLFILQGGNCINPMTLSWFSPLLKEYKVYAPDTIGHPGFSDETRVSAKDDSFALWLSDLLDYYDIERAAFIGPSYGGGIILRLAAFFPERIACSALVSPAGVSIGSKVKMIKEILLPLFLYKAGHSSQPLETLAASLSNGSMQAIDQEMIGLIFTHVSLEQNMPKLTTQKELAGARFPILIVAGEDDIFFPAENLFPGAAAIFGDLLEWRAYHMGHFPSPAHMEKINTDIKSFLIKHY</sequence>
<dbReference type="EMBL" id="JXLP01000003">
    <property type="protein sequence ID" value="KIL79352.1"/>
    <property type="molecule type" value="Genomic_DNA"/>
</dbReference>
<dbReference type="Pfam" id="PF00561">
    <property type="entry name" value="Abhydrolase_1"/>
    <property type="match status" value="1"/>
</dbReference>
<evidence type="ECO:0000259" key="1">
    <source>
        <dbReference type="Pfam" id="PF00561"/>
    </source>
</evidence>
<dbReference type="InterPro" id="IPR029058">
    <property type="entry name" value="AB_hydrolase_fold"/>
</dbReference>
<feature type="domain" description="AB hydrolase-1" evidence="1">
    <location>
        <begin position="83"/>
        <end position="285"/>
    </location>
</feature>
<reference evidence="2 3" key="1">
    <citation type="submission" date="2015-01" db="EMBL/GenBank/DDBJ databases">
        <title>Genome Assembly of Bacillus badius MTCC 1458.</title>
        <authorList>
            <person name="Verma A."/>
            <person name="Khatri I."/>
            <person name="Mual P."/>
            <person name="Subramanian S."/>
            <person name="Krishnamurthi S."/>
        </authorList>
    </citation>
    <scope>NUCLEOTIDE SEQUENCE [LARGE SCALE GENOMIC DNA]</scope>
    <source>
        <strain evidence="2 3">MTCC 1458</strain>
    </source>
</reference>
<dbReference type="InterPro" id="IPR000073">
    <property type="entry name" value="AB_hydrolase_1"/>
</dbReference>
<dbReference type="PANTHER" id="PTHR43194">
    <property type="entry name" value="HYDROLASE ALPHA/BETA FOLD FAMILY"/>
    <property type="match status" value="1"/>
</dbReference>
<dbReference type="SUPFAM" id="SSF53474">
    <property type="entry name" value="alpha/beta-Hydrolases"/>
    <property type="match status" value="1"/>
</dbReference>
<evidence type="ECO:0000313" key="2">
    <source>
        <dbReference type="EMBL" id="KIL79352.1"/>
    </source>
</evidence>
<dbReference type="Proteomes" id="UP000031982">
    <property type="component" value="Unassembled WGS sequence"/>
</dbReference>
<proteinExistence type="predicted"/>